<sequence length="56" mass="6699">MHEYKVILTWEAIYDVTDLTDYIEADFGRERADRFQNDIKNEMTKLGYMGSMFPKT</sequence>
<dbReference type="RefSeq" id="WP_243121812.1">
    <property type="nucleotide sequence ID" value="NZ_CABHMX010000037.1"/>
</dbReference>
<evidence type="ECO:0000313" key="2">
    <source>
        <dbReference type="Proteomes" id="UP000408482"/>
    </source>
</evidence>
<dbReference type="InterPro" id="IPR035093">
    <property type="entry name" value="RelE/ParE_toxin_dom_sf"/>
</dbReference>
<name>A0A564W8W0_9FIRM</name>
<gene>
    <name evidence="1" type="ORF">RSSSTS7063_01066</name>
</gene>
<accession>A0A564W8W0</accession>
<reference evidence="1 2" key="1">
    <citation type="submission" date="2019-07" db="EMBL/GenBank/DDBJ databases">
        <authorList>
            <person name="Hibberd C M."/>
            <person name="Gehrig L. J."/>
            <person name="Chang H.-W."/>
            <person name="Venkatesh S."/>
        </authorList>
    </citation>
    <scope>NUCLEOTIDE SEQUENCE [LARGE SCALE GENOMIC DNA]</scope>
    <source>
        <strain evidence="1">Blautia_luti_SSTS_Bg7063</strain>
    </source>
</reference>
<keyword evidence="2" id="KW-1185">Reference proteome</keyword>
<dbReference type="EMBL" id="CABHNW010000156">
    <property type="protein sequence ID" value="VUX40463.1"/>
    <property type="molecule type" value="Genomic_DNA"/>
</dbReference>
<proteinExistence type="predicted"/>
<evidence type="ECO:0008006" key="3">
    <source>
        <dbReference type="Google" id="ProtNLM"/>
    </source>
</evidence>
<dbReference type="Gene3D" id="3.30.2310.20">
    <property type="entry name" value="RelE-like"/>
    <property type="match status" value="1"/>
</dbReference>
<dbReference type="AlphaFoldDB" id="A0A564W8W0"/>
<evidence type="ECO:0000313" key="1">
    <source>
        <dbReference type="EMBL" id="VUX40463.1"/>
    </source>
</evidence>
<protein>
    <recommendedName>
        <fullName evidence="3">Plasmid stabilisation system protein</fullName>
    </recommendedName>
</protein>
<dbReference type="Proteomes" id="UP000408482">
    <property type="component" value="Unassembled WGS sequence"/>
</dbReference>
<organism evidence="1 2">
    <name type="scientific">Blautia luti</name>
    <dbReference type="NCBI Taxonomy" id="89014"/>
    <lineage>
        <taxon>Bacteria</taxon>
        <taxon>Bacillati</taxon>
        <taxon>Bacillota</taxon>
        <taxon>Clostridia</taxon>
        <taxon>Lachnospirales</taxon>
        <taxon>Lachnospiraceae</taxon>
        <taxon>Blautia</taxon>
    </lineage>
</organism>